<keyword evidence="7 8" id="KW-0472">Membrane</keyword>
<proteinExistence type="inferred from homology"/>
<evidence type="ECO:0000256" key="1">
    <source>
        <dbReference type="ARBA" id="ARBA00004651"/>
    </source>
</evidence>
<evidence type="ECO:0000256" key="7">
    <source>
        <dbReference type="ARBA" id="ARBA00023136"/>
    </source>
</evidence>
<feature type="transmembrane region" description="Helical" evidence="8">
    <location>
        <begin position="27"/>
        <end position="54"/>
    </location>
</feature>
<dbReference type="AlphaFoldDB" id="A0A0U1P6R1"/>
<dbReference type="InterPro" id="IPR002781">
    <property type="entry name" value="TM_pro_TauE-like"/>
</dbReference>
<comment type="similarity">
    <text evidence="2 8">Belongs to the 4-toluene sulfonate uptake permease (TSUP) (TC 2.A.102) family.</text>
</comment>
<reference evidence="10" key="1">
    <citation type="submission" date="2012-12" db="EMBL/GenBank/DDBJ databases">
        <title>Genome Sequence of Photobacterium leiognathi lrivu.4.1.</title>
        <authorList>
            <person name="Urbanczyk H."/>
            <person name="Ogura Y."/>
            <person name="Hayashi T."/>
            <person name="Dunlap P.V."/>
        </authorList>
    </citation>
    <scope>NUCLEOTIDE SEQUENCE [LARGE SCALE GENOMIC DNA]</scope>
    <source>
        <strain evidence="10">lrivu.4.1</strain>
    </source>
</reference>
<keyword evidence="3" id="KW-0813">Transport</keyword>
<dbReference type="HOGENOM" id="CLU_045498_15_0_6"/>
<keyword evidence="5 8" id="KW-0812">Transmembrane</keyword>
<evidence type="ECO:0000256" key="8">
    <source>
        <dbReference type="RuleBase" id="RU363041"/>
    </source>
</evidence>
<evidence type="ECO:0000256" key="3">
    <source>
        <dbReference type="ARBA" id="ARBA00022448"/>
    </source>
</evidence>
<sequence length="88" mass="9698">MILYRLDMLRACGLAKAMNFTSNITSLLTFIILGQVNFALGLTMGVCLMLGAYIGAHSAIRFGAKFIRPVFVTVVLILAVKLAWQAWF</sequence>
<dbReference type="PANTHER" id="PTHR30269:SF25">
    <property type="entry name" value="MEMBRANE TRANSPORTER PROTEIN-RELATED"/>
    <property type="match status" value="1"/>
</dbReference>
<gene>
    <name evidence="9" type="ORF">PLEI_2037</name>
</gene>
<dbReference type="eggNOG" id="COG0730">
    <property type="taxonomic scope" value="Bacteria"/>
</dbReference>
<keyword evidence="6 8" id="KW-1133">Transmembrane helix</keyword>
<dbReference type="Proteomes" id="UP000030675">
    <property type="component" value="Unassembled WGS sequence"/>
</dbReference>
<evidence type="ECO:0000313" key="9">
    <source>
        <dbReference type="EMBL" id="GAD30381.1"/>
    </source>
</evidence>
<dbReference type="EMBL" id="DF196819">
    <property type="protein sequence ID" value="GAD30381.1"/>
    <property type="molecule type" value="Genomic_DNA"/>
</dbReference>
<dbReference type="PANTHER" id="PTHR30269">
    <property type="entry name" value="TRANSMEMBRANE PROTEIN YFCA"/>
    <property type="match status" value="1"/>
</dbReference>
<evidence type="ECO:0000313" key="10">
    <source>
        <dbReference type="Proteomes" id="UP000030675"/>
    </source>
</evidence>
<comment type="subcellular location">
    <subcellularLocation>
        <location evidence="1 8">Cell membrane</location>
        <topology evidence="1 8">Multi-pass membrane protein</topology>
    </subcellularLocation>
</comment>
<feature type="transmembrane region" description="Helical" evidence="8">
    <location>
        <begin position="66"/>
        <end position="87"/>
    </location>
</feature>
<evidence type="ECO:0000256" key="6">
    <source>
        <dbReference type="ARBA" id="ARBA00022989"/>
    </source>
</evidence>
<evidence type="ECO:0000256" key="5">
    <source>
        <dbReference type="ARBA" id="ARBA00022692"/>
    </source>
</evidence>
<evidence type="ECO:0000256" key="2">
    <source>
        <dbReference type="ARBA" id="ARBA00009142"/>
    </source>
</evidence>
<dbReference type="InterPro" id="IPR052017">
    <property type="entry name" value="TSUP"/>
</dbReference>
<protein>
    <recommendedName>
        <fullName evidence="8">Probable membrane transporter protein</fullName>
    </recommendedName>
</protein>
<accession>A0A0U1P6R1</accession>
<dbReference type="GO" id="GO:0005886">
    <property type="term" value="C:plasma membrane"/>
    <property type="evidence" value="ECO:0007669"/>
    <property type="project" value="UniProtKB-SubCell"/>
</dbReference>
<keyword evidence="4 8" id="KW-1003">Cell membrane</keyword>
<organism evidence="9 10">
    <name type="scientific">Photobacterium leiognathi lrivu.4.1</name>
    <dbReference type="NCBI Taxonomy" id="1248232"/>
    <lineage>
        <taxon>Bacteria</taxon>
        <taxon>Pseudomonadati</taxon>
        <taxon>Pseudomonadota</taxon>
        <taxon>Gammaproteobacteria</taxon>
        <taxon>Vibrionales</taxon>
        <taxon>Vibrionaceae</taxon>
        <taxon>Photobacterium</taxon>
    </lineage>
</organism>
<evidence type="ECO:0000256" key="4">
    <source>
        <dbReference type="ARBA" id="ARBA00022475"/>
    </source>
</evidence>
<name>A0A0U1P6R1_PHOLE</name>
<dbReference type="Pfam" id="PF01925">
    <property type="entry name" value="TauE"/>
    <property type="match status" value="1"/>
</dbReference>